<dbReference type="PANTHER" id="PTHR22811">
    <property type="entry name" value="TRANSMEMBRANE EMP24 DOMAIN-CONTAINING PROTEIN"/>
    <property type="match status" value="1"/>
</dbReference>
<reference evidence="11" key="1">
    <citation type="submission" date="2021-01" db="EMBL/GenBank/DDBJ databases">
        <authorList>
            <person name="Corre E."/>
            <person name="Pelletier E."/>
            <person name="Niang G."/>
            <person name="Scheremetjew M."/>
            <person name="Finn R."/>
            <person name="Kale V."/>
            <person name="Holt S."/>
            <person name="Cochrane G."/>
            <person name="Meng A."/>
            <person name="Brown T."/>
            <person name="Cohen L."/>
        </authorList>
    </citation>
    <scope>NUCLEOTIDE SEQUENCE</scope>
    <source>
        <strain evidence="11">CCMP722</strain>
    </source>
</reference>
<feature type="transmembrane region" description="Helical" evidence="8">
    <location>
        <begin position="212"/>
        <end position="233"/>
    </location>
</feature>
<evidence type="ECO:0000256" key="2">
    <source>
        <dbReference type="ARBA" id="ARBA00007104"/>
    </source>
</evidence>
<dbReference type="AlphaFoldDB" id="A0A7S0WU23"/>
<evidence type="ECO:0000256" key="6">
    <source>
        <dbReference type="ARBA" id="ARBA00023136"/>
    </source>
</evidence>
<feature type="domain" description="GOLD" evidence="10">
    <location>
        <begin position="30"/>
        <end position="136"/>
    </location>
</feature>
<accession>A0A7S0WU23</accession>
<evidence type="ECO:0000256" key="1">
    <source>
        <dbReference type="ARBA" id="ARBA00004479"/>
    </source>
</evidence>
<dbReference type="InterPro" id="IPR015720">
    <property type="entry name" value="Emp24-like"/>
</dbReference>
<feature type="chain" id="PRO_5031412967" description="GOLD domain-containing protein" evidence="9">
    <location>
        <begin position="21"/>
        <end position="238"/>
    </location>
</feature>
<protein>
    <recommendedName>
        <fullName evidence="10">GOLD domain-containing protein</fullName>
    </recommendedName>
</protein>
<feature type="signal peptide" evidence="9">
    <location>
        <begin position="1"/>
        <end position="20"/>
    </location>
</feature>
<dbReference type="SMART" id="SM01190">
    <property type="entry name" value="EMP24_GP25L"/>
    <property type="match status" value="1"/>
</dbReference>
<comment type="similarity">
    <text evidence="2 7">Belongs to the EMP24/GP25L family.</text>
</comment>
<proteinExistence type="inferred from homology"/>
<gene>
    <name evidence="11" type="ORF">POBO1169_LOCUS16857</name>
</gene>
<dbReference type="PROSITE" id="PS50866">
    <property type="entry name" value="GOLD"/>
    <property type="match status" value="1"/>
</dbReference>
<keyword evidence="5 8" id="KW-1133">Transmembrane helix</keyword>
<keyword evidence="4 9" id="KW-0732">Signal</keyword>
<evidence type="ECO:0000256" key="5">
    <source>
        <dbReference type="ARBA" id="ARBA00022989"/>
    </source>
</evidence>
<dbReference type="EMBL" id="HBFA01033525">
    <property type="protein sequence ID" value="CAD8684519.1"/>
    <property type="molecule type" value="Transcribed_RNA"/>
</dbReference>
<dbReference type="InterPro" id="IPR009038">
    <property type="entry name" value="GOLD_dom"/>
</dbReference>
<sequence>MKASLYQLFLLSLCLVGTLSYTITVKEGQTECLYELFSKDSLLPGENEDTVATEISIAFTIKEVVYMRAKFPAVVDFNVSDPHGNLVYEKKSVGDEDIRFYAEGAGHYSMCFHNKGDRTHGVIPYDKRFVNINIAYFTPLHKVDDPSIILTPRGNEEYRGSQLLDTESISAAHSVILELKGQVALMLAEQKRAKKREARHRKTIESTNSRTLMWAIFEFMAFAGVNCLQVTILRRFFR</sequence>
<evidence type="ECO:0000256" key="4">
    <source>
        <dbReference type="ARBA" id="ARBA00022729"/>
    </source>
</evidence>
<dbReference type="GO" id="GO:0016020">
    <property type="term" value="C:membrane"/>
    <property type="evidence" value="ECO:0007669"/>
    <property type="project" value="UniProtKB-SubCell"/>
</dbReference>
<evidence type="ECO:0000256" key="7">
    <source>
        <dbReference type="RuleBase" id="RU003827"/>
    </source>
</evidence>
<evidence type="ECO:0000256" key="3">
    <source>
        <dbReference type="ARBA" id="ARBA00022692"/>
    </source>
</evidence>
<organism evidence="11">
    <name type="scientific">Pyramimonas obovata</name>
    <dbReference type="NCBI Taxonomy" id="1411642"/>
    <lineage>
        <taxon>Eukaryota</taxon>
        <taxon>Viridiplantae</taxon>
        <taxon>Chlorophyta</taxon>
        <taxon>Pyramimonadophyceae</taxon>
        <taxon>Pyramimonadales</taxon>
        <taxon>Pyramimonadaceae</taxon>
        <taxon>Pyramimonas</taxon>
        <taxon>Pyramimonas incertae sedis</taxon>
    </lineage>
</organism>
<name>A0A7S0WU23_9CHLO</name>
<evidence type="ECO:0000313" key="11">
    <source>
        <dbReference type="EMBL" id="CAD8684519.1"/>
    </source>
</evidence>
<keyword evidence="3 7" id="KW-0812">Transmembrane</keyword>
<evidence type="ECO:0000256" key="9">
    <source>
        <dbReference type="SAM" id="SignalP"/>
    </source>
</evidence>
<evidence type="ECO:0000256" key="8">
    <source>
        <dbReference type="SAM" id="Phobius"/>
    </source>
</evidence>
<dbReference type="Pfam" id="PF01105">
    <property type="entry name" value="EMP24_GP25L"/>
    <property type="match status" value="1"/>
</dbReference>
<keyword evidence="6 8" id="KW-0472">Membrane</keyword>
<evidence type="ECO:0000259" key="10">
    <source>
        <dbReference type="PROSITE" id="PS50866"/>
    </source>
</evidence>
<comment type="subcellular location">
    <subcellularLocation>
        <location evidence="1 7">Membrane</location>
        <topology evidence="1 7">Single-pass type I membrane protein</topology>
    </subcellularLocation>
</comment>